<dbReference type="AlphaFoldDB" id="A0A1T4Y0Q3"/>
<keyword evidence="2" id="KW-1185">Reference proteome</keyword>
<dbReference type="RefSeq" id="WP_078813463.1">
    <property type="nucleotide sequence ID" value="NZ_FUYE01000006.1"/>
</dbReference>
<organism evidence="1 2">
    <name type="scientific">Prosthecobacter debontii</name>
    <dbReference type="NCBI Taxonomy" id="48467"/>
    <lineage>
        <taxon>Bacteria</taxon>
        <taxon>Pseudomonadati</taxon>
        <taxon>Verrucomicrobiota</taxon>
        <taxon>Verrucomicrobiia</taxon>
        <taxon>Verrucomicrobiales</taxon>
        <taxon>Verrucomicrobiaceae</taxon>
        <taxon>Prosthecobacter</taxon>
    </lineage>
</organism>
<reference evidence="2" key="1">
    <citation type="submission" date="2017-02" db="EMBL/GenBank/DDBJ databases">
        <authorList>
            <person name="Varghese N."/>
            <person name="Submissions S."/>
        </authorList>
    </citation>
    <scope>NUCLEOTIDE SEQUENCE [LARGE SCALE GENOMIC DNA]</scope>
    <source>
        <strain evidence="2">ATCC 700200</strain>
    </source>
</reference>
<evidence type="ECO:0008006" key="3">
    <source>
        <dbReference type="Google" id="ProtNLM"/>
    </source>
</evidence>
<protein>
    <recommendedName>
        <fullName evidence="3">N-acetyltransferase domain-containing protein</fullName>
    </recommendedName>
</protein>
<accession>A0A1T4Y0Q3</accession>
<evidence type="ECO:0000313" key="2">
    <source>
        <dbReference type="Proteomes" id="UP000190774"/>
    </source>
</evidence>
<proteinExistence type="predicted"/>
<dbReference type="Proteomes" id="UP000190774">
    <property type="component" value="Unassembled WGS sequence"/>
</dbReference>
<dbReference type="EMBL" id="FUYE01000006">
    <property type="protein sequence ID" value="SKA95058.1"/>
    <property type="molecule type" value="Genomic_DNA"/>
</dbReference>
<gene>
    <name evidence="1" type="ORF">SAMN02745166_02258</name>
</gene>
<evidence type="ECO:0000313" key="1">
    <source>
        <dbReference type="EMBL" id="SKA95058.1"/>
    </source>
</evidence>
<dbReference type="STRING" id="48467.SAMN02745166_02258"/>
<sequence length="143" mass="16351">MSEAVYIVRQVQAEDLPMIEQWAVAHGHQIIHALLSPHGFLCEKYVGEEVTPVLVIWGFMMLDVPVIQLDFLYSAPGTKISEVRLAWEALQTTIRDWVRIINEDSGLHYQLLRVFLNKRVAQEAARAGWVIGETEHVICLHHV</sequence>
<name>A0A1T4Y0Q3_9BACT</name>